<protein>
    <submittedName>
        <fullName evidence="2">Helix-turn-helix transcriptional regulator</fullName>
    </submittedName>
</protein>
<organism evidence="2 3">
    <name type="scientific">Candidatus Coprosoma intestinipullorum</name>
    <dbReference type="NCBI Taxonomy" id="2840752"/>
    <lineage>
        <taxon>Bacteria</taxon>
        <taxon>Bacillati</taxon>
        <taxon>Bacillota</taxon>
        <taxon>Bacillota incertae sedis</taxon>
        <taxon>Candidatus Coprosoma</taxon>
    </lineage>
</organism>
<dbReference type="Gene3D" id="1.10.260.40">
    <property type="entry name" value="lambda repressor-like DNA-binding domains"/>
    <property type="match status" value="1"/>
</dbReference>
<comment type="caution">
    <text evidence="2">The sequence shown here is derived from an EMBL/GenBank/DDBJ whole genome shotgun (WGS) entry which is preliminary data.</text>
</comment>
<dbReference type="InterPro" id="IPR010982">
    <property type="entry name" value="Lambda_DNA-bd_dom_sf"/>
</dbReference>
<dbReference type="AlphaFoldDB" id="A0A9D0ZTE9"/>
<reference evidence="2" key="1">
    <citation type="submission" date="2020-10" db="EMBL/GenBank/DDBJ databases">
        <authorList>
            <person name="Gilroy R."/>
        </authorList>
    </citation>
    <scope>NUCLEOTIDE SEQUENCE</scope>
    <source>
        <strain evidence="2">CHK147-3167</strain>
    </source>
</reference>
<dbReference type="EMBL" id="DVFV01000096">
    <property type="protein sequence ID" value="HIQ91045.1"/>
    <property type="molecule type" value="Genomic_DNA"/>
</dbReference>
<dbReference type="GO" id="GO:0003677">
    <property type="term" value="F:DNA binding"/>
    <property type="evidence" value="ECO:0007669"/>
    <property type="project" value="InterPro"/>
</dbReference>
<feature type="domain" description="HTH cro/C1-type" evidence="1">
    <location>
        <begin position="16"/>
        <end position="67"/>
    </location>
</feature>
<dbReference type="PROSITE" id="PS50943">
    <property type="entry name" value="HTH_CROC1"/>
    <property type="match status" value="1"/>
</dbReference>
<evidence type="ECO:0000313" key="3">
    <source>
        <dbReference type="Proteomes" id="UP000886786"/>
    </source>
</evidence>
<accession>A0A9D0ZTE9</accession>
<evidence type="ECO:0000313" key="2">
    <source>
        <dbReference type="EMBL" id="HIQ91045.1"/>
    </source>
</evidence>
<dbReference type="CDD" id="cd00093">
    <property type="entry name" value="HTH_XRE"/>
    <property type="match status" value="1"/>
</dbReference>
<evidence type="ECO:0000259" key="1">
    <source>
        <dbReference type="PROSITE" id="PS50943"/>
    </source>
</evidence>
<gene>
    <name evidence="2" type="ORF">IAB27_05430</name>
</gene>
<sequence>MNNDLKKVVGKELMLLRKEKDLSNAELANKTKIAPSTISRYEKGNDAMNLDIIAKMINGCDFDISIFFERCIAKMQQNNQTFKEVTK</sequence>
<reference evidence="2" key="2">
    <citation type="journal article" date="2021" name="PeerJ">
        <title>Extensive microbial diversity within the chicken gut microbiome revealed by metagenomics and culture.</title>
        <authorList>
            <person name="Gilroy R."/>
            <person name="Ravi A."/>
            <person name="Getino M."/>
            <person name="Pursley I."/>
            <person name="Horton D.L."/>
            <person name="Alikhan N.F."/>
            <person name="Baker D."/>
            <person name="Gharbi K."/>
            <person name="Hall N."/>
            <person name="Watson M."/>
            <person name="Adriaenssens E.M."/>
            <person name="Foster-Nyarko E."/>
            <person name="Jarju S."/>
            <person name="Secka A."/>
            <person name="Antonio M."/>
            <person name="Oren A."/>
            <person name="Chaudhuri R.R."/>
            <person name="La Ragione R."/>
            <person name="Hildebrand F."/>
            <person name="Pallen M.J."/>
        </authorList>
    </citation>
    <scope>NUCLEOTIDE SEQUENCE</scope>
    <source>
        <strain evidence="2">CHK147-3167</strain>
    </source>
</reference>
<dbReference type="Pfam" id="PF01381">
    <property type="entry name" value="HTH_3"/>
    <property type="match status" value="1"/>
</dbReference>
<dbReference type="SMART" id="SM00530">
    <property type="entry name" value="HTH_XRE"/>
    <property type="match status" value="1"/>
</dbReference>
<proteinExistence type="predicted"/>
<dbReference type="Proteomes" id="UP000886786">
    <property type="component" value="Unassembled WGS sequence"/>
</dbReference>
<dbReference type="InterPro" id="IPR001387">
    <property type="entry name" value="Cro/C1-type_HTH"/>
</dbReference>
<dbReference type="SUPFAM" id="SSF47413">
    <property type="entry name" value="lambda repressor-like DNA-binding domains"/>
    <property type="match status" value="1"/>
</dbReference>
<name>A0A9D0ZTE9_9FIRM</name>